<reference evidence="2 3" key="1">
    <citation type="submission" date="2024-11" db="EMBL/GenBank/DDBJ databases">
        <title>A near-complete genome assembly of Cinchona calisaya.</title>
        <authorList>
            <person name="Lian D.C."/>
            <person name="Zhao X.W."/>
            <person name="Wei L."/>
        </authorList>
    </citation>
    <scope>NUCLEOTIDE SEQUENCE [LARGE SCALE GENOMIC DNA]</scope>
    <source>
        <tissue evidence="2">Nenye</tissue>
    </source>
</reference>
<gene>
    <name evidence="2" type="ORF">ACH5RR_020688</name>
</gene>
<feature type="region of interest" description="Disordered" evidence="1">
    <location>
        <begin position="213"/>
        <end position="239"/>
    </location>
</feature>
<proteinExistence type="predicted"/>
<feature type="compositionally biased region" description="Low complexity" evidence="1">
    <location>
        <begin position="335"/>
        <end position="359"/>
    </location>
</feature>
<protein>
    <submittedName>
        <fullName evidence="2">Uncharacterized protein</fullName>
    </submittedName>
</protein>
<sequence>MTSQPTRNPPPPPPSRTRRISSCYLHPAADPVTGICASCLRERLCGLDSSADLPELLPSSFTTAFGDVAGAALSPELRRCRSVFTGKCEASTSSLEPRRRSCDVGGRSSGKSLAHLFDVDDERNGSNEASKVESKNITRASAAAEFGEEIEVKNAGEDENDVEEGEVKTMKEHIDLELQSKSQKLKDFKELAGNIREAASVFSKKLQKWRQKQKKKLDYSSGGRGKEVELNGPRGKKLGETQAEPADYAMGRRSCDTEPRISVDAGRLSMDGGRISFDEPRASWDGYLIARTIPRLTPMLSVVEDAILSGGNRIDQRRVSVDGQIMQSIMEDESSSGGSAQSNSDSSSSQRRSSFDRSSSVRSFGKKMVVLDGDYARASPGKLVITERELKDWHLNSIKDDHKQKFGSSSREGSPAVEGGGSLGSKKPVKWRRVLNVFGFKQKPCENKCENPMGDCSTAQACEKQEKEVDGKVKDAGDWKLMRSSSIVGARRSCEVIRSSDGMMSLGDDSECANRSREKFVLERNQSAKYSSSNLDDGVLPFYLTPLRTPRNKRSERNKLQNSHFMDGGLLQLN</sequence>
<keyword evidence="3" id="KW-1185">Reference proteome</keyword>
<organism evidence="2 3">
    <name type="scientific">Cinchona calisaya</name>
    <dbReference type="NCBI Taxonomy" id="153742"/>
    <lineage>
        <taxon>Eukaryota</taxon>
        <taxon>Viridiplantae</taxon>
        <taxon>Streptophyta</taxon>
        <taxon>Embryophyta</taxon>
        <taxon>Tracheophyta</taxon>
        <taxon>Spermatophyta</taxon>
        <taxon>Magnoliopsida</taxon>
        <taxon>eudicotyledons</taxon>
        <taxon>Gunneridae</taxon>
        <taxon>Pentapetalae</taxon>
        <taxon>asterids</taxon>
        <taxon>lamiids</taxon>
        <taxon>Gentianales</taxon>
        <taxon>Rubiaceae</taxon>
        <taxon>Cinchonoideae</taxon>
        <taxon>Cinchoneae</taxon>
        <taxon>Cinchona</taxon>
    </lineage>
</organism>
<feature type="region of interest" description="Disordered" evidence="1">
    <location>
        <begin position="1"/>
        <end position="20"/>
    </location>
</feature>
<dbReference type="PANTHER" id="PTHR31659">
    <property type="entry name" value="PROTEIN: UPF0503-LIKE PROTEIN, PUTATIVE (DUF740)-RELATED"/>
    <property type="match status" value="1"/>
</dbReference>
<dbReference type="PANTHER" id="PTHR31659:SF0">
    <property type="entry name" value="EMB|CAB61945.1"/>
    <property type="match status" value="1"/>
</dbReference>
<accession>A0ABD2ZF61</accession>
<evidence type="ECO:0000313" key="2">
    <source>
        <dbReference type="EMBL" id="KAL3518099.1"/>
    </source>
</evidence>
<feature type="region of interest" description="Disordered" evidence="1">
    <location>
        <begin position="330"/>
        <end position="359"/>
    </location>
</feature>
<dbReference type="Proteomes" id="UP001630127">
    <property type="component" value="Unassembled WGS sequence"/>
</dbReference>
<name>A0ABD2ZF61_9GENT</name>
<feature type="region of interest" description="Disordered" evidence="1">
    <location>
        <begin position="401"/>
        <end position="425"/>
    </location>
</feature>
<dbReference type="EMBL" id="JBJUIK010000009">
    <property type="protein sequence ID" value="KAL3518099.1"/>
    <property type="molecule type" value="Genomic_DNA"/>
</dbReference>
<comment type="caution">
    <text evidence="2">The sequence shown here is derived from an EMBL/GenBank/DDBJ whole genome shotgun (WGS) entry which is preliminary data.</text>
</comment>
<evidence type="ECO:0000313" key="3">
    <source>
        <dbReference type="Proteomes" id="UP001630127"/>
    </source>
</evidence>
<dbReference type="Pfam" id="PF05340">
    <property type="entry name" value="DUF740"/>
    <property type="match status" value="1"/>
</dbReference>
<dbReference type="AlphaFoldDB" id="A0ABD2ZF61"/>
<evidence type="ECO:0000256" key="1">
    <source>
        <dbReference type="SAM" id="MobiDB-lite"/>
    </source>
</evidence>
<dbReference type="InterPro" id="IPR008004">
    <property type="entry name" value="OCTOPUS-like"/>
</dbReference>